<evidence type="ECO:0000256" key="2">
    <source>
        <dbReference type="ARBA" id="ARBA00022679"/>
    </source>
</evidence>
<dbReference type="InterPro" id="IPR029063">
    <property type="entry name" value="SAM-dependent_MTases_sf"/>
</dbReference>
<reference evidence="9" key="1">
    <citation type="submission" date="2018-04" db="EMBL/GenBank/DDBJ databases">
        <authorList>
            <person name="Cornet L."/>
        </authorList>
    </citation>
    <scope>NUCLEOTIDE SEQUENCE [LARGE SCALE GENOMIC DNA]</scope>
</reference>
<evidence type="ECO:0000256" key="5">
    <source>
        <dbReference type="PROSITE-ProRule" id="PRU01016"/>
    </source>
</evidence>
<dbReference type="InterPro" id="IPR001525">
    <property type="entry name" value="C5_MeTfrase"/>
</dbReference>
<keyword evidence="1 5" id="KW-0489">Methyltransferase</keyword>
<dbReference type="EC" id="2.1.1.37" evidence="7"/>
<dbReference type="EMBL" id="QBMC01000267">
    <property type="protein sequence ID" value="PZO08917.1"/>
    <property type="molecule type" value="Genomic_DNA"/>
</dbReference>
<dbReference type="SUPFAM" id="SSF53335">
    <property type="entry name" value="S-adenosyl-L-methionine-dependent methyltransferases"/>
    <property type="match status" value="1"/>
</dbReference>
<comment type="similarity">
    <text evidence="5 6">Belongs to the class I-like SAM-binding methyltransferase superfamily. C5-methyltransferase family.</text>
</comment>
<gene>
    <name evidence="8" type="ORF">DCF25_22010</name>
</gene>
<dbReference type="PRINTS" id="PR00105">
    <property type="entry name" value="C5METTRFRASE"/>
</dbReference>
<evidence type="ECO:0000256" key="6">
    <source>
        <dbReference type="RuleBase" id="RU000416"/>
    </source>
</evidence>
<feature type="active site" evidence="5">
    <location>
        <position position="81"/>
    </location>
</feature>
<dbReference type="InterPro" id="IPR018117">
    <property type="entry name" value="C5_DNA_meth_AS"/>
</dbReference>
<keyword evidence="3 5" id="KW-0949">S-adenosyl-L-methionine</keyword>
<dbReference type="PANTHER" id="PTHR10629">
    <property type="entry name" value="CYTOSINE-SPECIFIC METHYLTRANSFERASE"/>
    <property type="match status" value="1"/>
</dbReference>
<dbReference type="PANTHER" id="PTHR10629:SF52">
    <property type="entry name" value="DNA (CYTOSINE-5)-METHYLTRANSFERASE 1"/>
    <property type="match status" value="1"/>
</dbReference>
<comment type="caution">
    <text evidence="8">The sequence shown here is derived from an EMBL/GenBank/DDBJ whole genome shotgun (WGS) entry which is preliminary data.</text>
</comment>
<comment type="catalytic activity">
    <reaction evidence="7">
        <text>a 2'-deoxycytidine in DNA + S-adenosyl-L-methionine = a 5-methyl-2'-deoxycytidine in DNA + S-adenosyl-L-homocysteine + H(+)</text>
        <dbReference type="Rhea" id="RHEA:13681"/>
        <dbReference type="Rhea" id="RHEA-COMP:11369"/>
        <dbReference type="Rhea" id="RHEA-COMP:11370"/>
        <dbReference type="ChEBI" id="CHEBI:15378"/>
        <dbReference type="ChEBI" id="CHEBI:57856"/>
        <dbReference type="ChEBI" id="CHEBI:59789"/>
        <dbReference type="ChEBI" id="CHEBI:85452"/>
        <dbReference type="ChEBI" id="CHEBI:85454"/>
        <dbReference type="EC" id="2.1.1.37"/>
    </reaction>
</comment>
<dbReference type="Gene3D" id="3.40.50.150">
    <property type="entry name" value="Vaccinia Virus protein VP39"/>
    <property type="match status" value="1"/>
</dbReference>
<dbReference type="Pfam" id="PF00145">
    <property type="entry name" value="DNA_methylase"/>
    <property type="match status" value="1"/>
</dbReference>
<dbReference type="PROSITE" id="PS00095">
    <property type="entry name" value="C5_MTASE_2"/>
    <property type="match status" value="1"/>
</dbReference>
<dbReference type="Proteomes" id="UP000249354">
    <property type="component" value="Unassembled WGS sequence"/>
</dbReference>
<proteinExistence type="inferred from homology"/>
<evidence type="ECO:0000256" key="3">
    <source>
        <dbReference type="ARBA" id="ARBA00022691"/>
    </source>
</evidence>
<name>A0A2W4TPH6_9CYAN</name>
<sequence>MTRPIVVSLFAGAGGLDLGFEQAGCDIPVAIESDRIHAITHKRNFPMWVTLNQPVEAATAANINCHLHEHPVDILIGGPPCQAFSIGGERSHTDPRSSLLSEFVRLTAALQPKFFVLENVKGLTQTHCRPVLEQAIAQFKALGYHLPDWRVLNAKNYGVPQHRERLFLLGSRADMPALRYPKPTHPDELGRFVTAADALNDIPDAEDWMAQRSIKNGELWSAAGDQALLSEYAKTMRYQTAQEMQRCYGREHQAWLFTDSHTTDHSPEVRARFAVTAPGDREPVSRFHRLKADAVAPTLRAGTDRQRGAHTAPRPIHYRYDRCLTVREMARLSGFPDWFKFDERKWHGARQIGNAVPPPLARAIACEVLKSIRKDSGRS</sequence>
<keyword evidence="4" id="KW-0680">Restriction system</keyword>
<dbReference type="PROSITE" id="PS00094">
    <property type="entry name" value="C5_MTASE_1"/>
    <property type="match status" value="1"/>
</dbReference>
<accession>A0A2W4TPH6</accession>
<reference evidence="8 9" key="2">
    <citation type="submission" date="2018-06" db="EMBL/GenBank/DDBJ databases">
        <title>Metagenomic assembly of (sub)arctic Cyanobacteria and their associated microbiome from non-axenic cultures.</title>
        <authorList>
            <person name="Baurain D."/>
        </authorList>
    </citation>
    <scope>NUCLEOTIDE SEQUENCE [LARGE SCALE GENOMIC DNA]</scope>
    <source>
        <strain evidence="8">ULC129bin1</strain>
    </source>
</reference>
<organism evidence="8 9">
    <name type="scientific">Leptolyngbya foveolarum</name>
    <dbReference type="NCBI Taxonomy" id="47253"/>
    <lineage>
        <taxon>Bacteria</taxon>
        <taxon>Bacillati</taxon>
        <taxon>Cyanobacteriota</taxon>
        <taxon>Cyanophyceae</taxon>
        <taxon>Leptolyngbyales</taxon>
        <taxon>Leptolyngbyaceae</taxon>
        <taxon>Leptolyngbya group</taxon>
        <taxon>Leptolyngbya</taxon>
    </lineage>
</organism>
<dbReference type="NCBIfam" id="TIGR00675">
    <property type="entry name" value="dcm"/>
    <property type="match status" value="1"/>
</dbReference>
<protein>
    <recommendedName>
        <fullName evidence="7">Cytosine-specific methyltransferase</fullName>
        <ecNumber evidence="7">2.1.1.37</ecNumber>
    </recommendedName>
</protein>
<evidence type="ECO:0000256" key="7">
    <source>
        <dbReference type="RuleBase" id="RU000417"/>
    </source>
</evidence>
<dbReference type="GO" id="GO:0003886">
    <property type="term" value="F:DNA (cytosine-5-)-methyltransferase activity"/>
    <property type="evidence" value="ECO:0007669"/>
    <property type="project" value="UniProtKB-EC"/>
</dbReference>
<keyword evidence="2 5" id="KW-0808">Transferase</keyword>
<evidence type="ECO:0000256" key="4">
    <source>
        <dbReference type="ARBA" id="ARBA00022747"/>
    </source>
</evidence>
<evidence type="ECO:0000313" key="8">
    <source>
        <dbReference type="EMBL" id="PZO08917.1"/>
    </source>
</evidence>
<dbReference type="PROSITE" id="PS51679">
    <property type="entry name" value="SAM_MT_C5"/>
    <property type="match status" value="1"/>
</dbReference>
<dbReference type="InterPro" id="IPR031303">
    <property type="entry name" value="C5_meth_CS"/>
</dbReference>
<dbReference type="InterPro" id="IPR050390">
    <property type="entry name" value="C5-Methyltransferase"/>
</dbReference>
<evidence type="ECO:0000313" key="9">
    <source>
        <dbReference type="Proteomes" id="UP000249354"/>
    </source>
</evidence>
<dbReference type="Gene3D" id="3.90.120.10">
    <property type="entry name" value="DNA Methylase, subunit A, domain 2"/>
    <property type="match status" value="1"/>
</dbReference>
<evidence type="ECO:0000256" key="1">
    <source>
        <dbReference type="ARBA" id="ARBA00022603"/>
    </source>
</evidence>
<dbReference type="GO" id="GO:0009307">
    <property type="term" value="P:DNA restriction-modification system"/>
    <property type="evidence" value="ECO:0007669"/>
    <property type="project" value="UniProtKB-KW"/>
</dbReference>
<dbReference type="AlphaFoldDB" id="A0A2W4TPH6"/>
<dbReference type="GO" id="GO:0032259">
    <property type="term" value="P:methylation"/>
    <property type="evidence" value="ECO:0007669"/>
    <property type="project" value="UniProtKB-KW"/>
</dbReference>